<dbReference type="Pfam" id="PF13193">
    <property type="entry name" value="AMP-binding_C"/>
    <property type="match status" value="1"/>
</dbReference>
<sequence length="541" mass="58262">MSNWNFAEIFAAVAARVPDRPCQIQGDRVITWAQFDQRTNALAADLLASGVTHQAKLACYLYNSPEYMESMTAAFKAGMAPVNTNYRYAAEEIVYLFDNADAEAVVFHAVFTDLLEHVRQRLTKVKRWYVVSDETGNGPEWATPYESVVNAPATMPAIERSGDDLLLLYTGGTTGMPKGVMWRQDDLYNVLGGGGNAVLGTPAADGIDDLMSRIDTTAPAGPVMLVACPLMHGTGQFSALNNMGVGGCIVTLVHRKFDVSELLGTIERRSVNSVIIVGQAFAGPMLEHLTANPDRYDLSSLGLVTSSGVMWSQDNKAGLLEFIPQAILFDSFGSSEAVGMGASISSKGAPQQTAKFQIGATCAVFNELGQRVEPGSGEQGVVAVGGFIPLGYYKDEAKSAQTFRTYEGRRWSVPGDFAEVNDDGTLKLLGRGSVCINTGGEKVFPEEVEEALKTHPCVRDAVCVGLPDDRFGEVICAVVEAEPGRETDLPTLSDHVKGLLAHYKAPRHVVAVDTIGRAPNGKVDYKRLKELALSRLAETRP</sequence>
<dbReference type="PROSITE" id="PS00455">
    <property type="entry name" value="AMP_BINDING"/>
    <property type="match status" value="1"/>
</dbReference>
<dbReference type="InterPro" id="IPR025110">
    <property type="entry name" value="AMP-bd_C"/>
</dbReference>
<name>A0A6J7EIT8_9ZZZZ</name>
<dbReference type="Gene3D" id="3.30.300.30">
    <property type="match status" value="1"/>
</dbReference>
<dbReference type="Gene3D" id="3.40.50.12780">
    <property type="entry name" value="N-terminal domain of ligase-like"/>
    <property type="match status" value="1"/>
</dbReference>
<dbReference type="Pfam" id="PF00501">
    <property type="entry name" value="AMP-binding"/>
    <property type="match status" value="1"/>
</dbReference>
<organism evidence="3">
    <name type="scientific">freshwater metagenome</name>
    <dbReference type="NCBI Taxonomy" id="449393"/>
    <lineage>
        <taxon>unclassified sequences</taxon>
        <taxon>metagenomes</taxon>
        <taxon>ecological metagenomes</taxon>
    </lineage>
</organism>
<dbReference type="PANTHER" id="PTHR43767:SF1">
    <property type="entry name" value="NONRIBOSOMAL PEPTIDE SYNTHASE PES1 (EUROFUNG)-RELATED"/>
    <property type="match status" value="1"/>
</dbReference>
<dbReference type="SUPFAM" id="SSF56801">
    <property type="entry name" value="Acetyl-CoA synthetase-like"/>
    <property type="match status" value="1"/>
</dbReference>
<evidence type="ECO:0000259" key="1">
    <source>
        <dbReference type="Pfam" id="PF00501"/>
    </source>
</evidence>
<dbReference type="NCBIfam" id="NF005863">
    <property type="entry name" value="PRK07798.1"/>
    <property type="match status" value="1"/>
</dbReference>
<evidence type="ECO:0000259" key="2">
    <source>
        <dbReference type="Pfam" id="PF13193"/>
    </source>
</evidence>
<protein>
    <submittedName>
        <fullName evidence="3">Unannotated protein</fullName>
    </submittedName>
</protein>
<dbReference type="AlphaFoldDB" id="A0A6J7EIT8"/>
<feature type="domain" description="AMP-dependent synthetase/ligase" evidence="1">
    <location>
        <begin position="11"/>
        <end position="386"/>
    </location>
</feature>
<gene>
    <name evidence="3" type="ORF">UFOPK3376_01585</name>
</gene>
<dbReference type="InterPro" id="IPR050237">
    <property type="entry name" value="ATP-dep_AMP-bd_enzyme"/>
</dbReference>
<reference evidence="3" key="1">
    <citation type="submission" date="2020-05" db="EMBL/GenBank/DDBJ databases">
        <authorList>
            <person name="Chiriac C."/>
            <person name="Salcher M."/>
            <person name="Ghai R."/>
            <person name="Kavagutti S V."/>
        </authorList>
    </citation>
    <scope>NUCLEOTIDE SEQUENCE</scope>
</reference>
<accession>A0A6J7EIT8</accession>
<dbReference type="InterPro" id="IPR045851">
    <property type="entry name" value="AMP-bd_C_sf"/>
</dbReference>
<dbReference type="InterPro" id="IPR020845">
    <property type="entry name" value="AMP-binding_CS"/>
</dbReference>
<dbReference type="GO" id="GO:0016878">
    <property type="term" value="F:acid-thiol ligase activity"/>
    <property type="evidence" value="ECO:0007669"/>
    <property type="project" value="UniProtKB-ARBA"/>
</dbReference>
<dbReference type="InterPro" id="IPR000873">
    <property type="entry name" value="AMP-dep_synth/lig_dom"/>
</dbReference>
<evidence type="ECO:0000313" key="3">
    <source>
        <dbReference type="EMBL" id="CAB4881598.1"/>
    </source>
</evidence>
<dbReference type="InterPro" id="IPR042099">
    <property type="entry name" value="ANL_N_sf"/>
</dbReference>
<proteinExistence type="predicted"/>
<feature type="domain" description="AMP-binding enzyme C-terminal" evidence="2">
    <location>
        <begin position="447"/>
        <end position="522"/>
    </location>
</feature>
<dbReference type="EMBL" id="CAFBLP010000037">
    <property type="protein sequence ID" value="CAB4881598.1"/>
    <property type="molecule type" value="Genomic_DNA"/>
</dbReference>
<dbReference type="PANTHER" id="PTHR43767">
    <property type="entry name" value="LONG-CHAIN-FATTY-ACID--COA LIGASE"/>
    <property type="match status" value="1"/>
</dbReference>